<dbReference type="SUPFAM" id="SSF57756">
    <property type="entry name" value="Retrovirus zinc finger-like domains"/>
    <property type="match status" value="1"/>
</dbReference>
<sequence length="150" mass="17094">MSAYNTSPKSNQRVEIQSLRTALNTSRNDVHQLQTAVQRLCHNPREQQEAIQRFASVRQKDDKSLLAYLARFKRLSHKAGARSSQSSSVASARHQHRTNHDLCYCCGSNQHWIKDCSQARPKLLLNQPSQPLQKKLTTCRTGSPHLRHSP</sequence>
<reference evidence="1" key="1">
    <citation type="submission" date="2020-01" db="EMBL/GenBank/DDBJ databases">
        <authorList>
            <consortium name="DOE Joint Genome Institute"/>
            <person name="Haridas S."/>
            <person name="Albert R."/>
            <person name="Binder M."/>
            <person name="Bloem J."/>
            <person name="Labutti K."/>
            <person name="Salamov A."/>
            <person name="Andreopoulos B."/>
            <person name="Baker S.E."/>
            <person name="Barry K."/>
            <person name="Bills G."/>
            <person name="Bluhm B.H."/>
            <person name="Cannon C."/>
            <person name="Castanera R."/>
            <person name="Culley D.E."/>
            <person name="Daum C."/>
            <person name="Ezra D."/>
            <person name="Gonzalez J.B."/>
            <person name="Henrissat B."/>
            <person name="Kuo A."/>
            <person name="Liang C."/>
            <person name="Lipzen A."/>
            <person name="Lutzoni F."/>
            <person name="Magnuson J."/>
            <person name="Mondo S."/>
            <person name="Nolan M."/>
            <person name="Ohm R."/>
            <person name="Pangilinan J."/>
            <person name="Park H.-J."/>
            <person name="Ramirez L."/>
            <person name="Alfaro M."/>
            <person name="Sun H."/>
            <person name="Tritt A."/>
            <person name="Yoshinaga Y."/>
            <person name="Zwiers L.-H."/>
            <person name="Turgeon B.G."/>
            <person name="Goodwin S.B."/>
            <person name="Spatafora J.W."/>
            <person name="Crous P.W."/>
            <person name="Grigoriev I.V."/>
        </authorList>
    </citation>
    <scope>NUCLEOTIDE SEQUENCE</scope>
    <source>
        <strain evidence="1">P77</strain>
    </source>
</reference>
<dbReference type="GO" id="GO:0008270">
    <property type="term" value="F:zinc ion binding"/>
    <property type="evidence" value="ECO:0007669"/>
    <property type="project" value="InterPro"/>
</dbReference>
<dbReference type="OrthoDB" id="4501855at2759"/>
<protein>
    <submittedName>
        <fullName evidence="1">Uncharacterized protein</fullName>
    </submittedName>
</protein>
<organism evidence="1 2">
    <name type="scientific">Decorospora gaudefroyi</name>
    <dbReference type="NCBI Taxonomy" id="184978"/>
    <lineage>
        <taxon>Eukaryota</taxon>
        <taxon>Fungi</taxon>
        <taxon>Dikarya</taxon>
        <taxon>Ascomycota</taxon>
        <taxon>Pezizomycotina</taxon>
        <taxon>Dothideomycetes</taxon>
        <taxon>Pleosporomycetidae</taxon>
        <taxon>Pleosporales</taxon>
        <taxon>Pleosporineae</taxon>
        <taxon>Pleosporaceae</taxon>
        <taxon>Decorospora</taxon>
    </lineage>
</organism>
<dbReference type="InterPro" id="IPR036875">
    <property type="entry name" value="Znf_CCHC_sf"/>
</dbReference>
<evidence type="ECO:0000313" key="1">
    <source>
        <dbReference type="EMBL" id="KAF1828031.1"/>
    </source>
</evidence>
<name>A0A6A5JW91_9PLEO</name>
<proteinExistence type="predicted"/>
<evidence type="ECO:0000313" key="2">
    <source>
        <dbReference type="Proteomes" id="UP000800040"/>
    </source>
</evidence>
<keyword evidence="2" id="KW-1185">Reference proteome</keyword>
<dbReference type="AlphaFoldDB" id="A0A6A5JW91"/>
<dbReference type="Proteomes" id="UP000800040">
    <property type="component" value="Unassembled WGS sequence"/>
</dbReference>
<dbReference type="GO" id="GO:0003676">
    <property type="term" value="F:nucleic acid binding"/>
    <property type="evidence" value="ECO:0007669"/>
    <property type="project" value="InterPro"/>
</dbReference>
<dbReference type="EMBL" id="ML975756">
    <property type="protein sequence ID" value="KAF1828031.1"/>
    <property type="molecule type" value="Genomic_DNA"/>
</dbReference>
<accession>A0A6A5JW91</accession>
<gene>
    <name evidence="1" type="ORF">BDW02DRAFT_575184</name>
</gene>